<proteinExistence type="predicted"/>
<dbReference type="GO" id="GO:0003700">
    <property type="term" value="F:DNA-binding transcription factor activity"/>
    <property type="evidence" value="ECO:0007669"/>
    <property type="project" value="InterPro"/>
</dbReference>
<evidence type="ECO:0000259" key="5">
    <source>
        <dbReference type="PROSITE" id="PS50949"/>
    </source>
</evidence>
<dbReference type="EMBL" id="QOIL01000012">
    <property type="protein sequence ID" value="RCG28973.1"/>
    <property type="molecule type" value="Genomic_DNA"/>
</dbReference>
<dbReference type="PANTHER" id="PTHR44846">
    <property type="entry name" value="MANNOSYL-D-GLYCERATE TRANSPORT/METABOLISM SYSTEM REPRESSOR MNGR-RELATED"/>
    <property type="match status" value="1"/>
</dbReference>
<organism evidence="6 7">
    <name type="scientific">Sphaerisporangium album</name>
    <dbReference type="NCBI Taxonomy" id="509200"/>
    <lineage>
        <taxon>Bacteria</taxon>
        <taxon>Bacillati</taxon>
        <taxon>Actinomycetota</taxon>
        <taxon>Actinomycetes</taxon>
        <taxon>Streptosporangiales</taxon>
        <taxon>Streptosporangiaceae</taxon>
        <taxon>Sphaerisporangium</taxon>
    </lineage>
</organism>
<dbReference type="AlphaFoldDB" id="A0A367FF09"/>
<evidence type="ECO:0000313" key="6">
    <source>
        <dbReference type="EMBL" id="RCG28973.1"/>
    </source>
</evidence>
<protein>
    <submittedName>
        <fullName evidence="6">GntR family transcriptional regulator</fullName>
    </submittedName>
</protein>
<dbReference type="InterPro" id="IPR050679">
    <property type="entry name" value="Bact_HTH_transcr_reg"/>
</dbReference>
<accession>A0A367FF09</accession>
<dbReference type="InterPro" id="IPR036390">
    <property type="entry name" value="WH_DNA-bd_sf"/>
</dbReference>
<dbReference type="PROSITE" id="PS50949">
    <property type="entry name" value="HTH_GNTR"/>
    <property type="match status" value="1"/>
</dbReference>
<dbReference type="PRINTS" id="PR00035">
    <property type="entry name" value="HTHGNTR"/>
</dbReference>
<dbReference type="InterPro" id="IPR028978">
    <property type="entry name" value="Chorismate_lyase_/UTRA_dom_sf"/>
</dbReference>
<dbReference type="Gene3D" id="3.40.1410.10">
    <property type="entry name" value="Chorismate lyase-like"/>
    <property type="match status" value="1"/>
</dbReference>
<evidence type="ECO:0000256" key="4">
    <source>
        <dbReference type="SAM" id="MobiDB-lite"/>
    </source>
</evidence>
<keyword evidence="1" id="KW-0805">Transcription regulation</keyword>
<dbReference type="Pfam" id="PF07702">
    <property type="entry name" value="UTRA"/>
    <property type="match status" value="1"/>
</dbReference>
<keyword evidence="3" id="KW-0804">Transcription</keyword>
<dbReference type="SUPFAM" id="SSF64288">
    <property type="entry name" value="Chorismate lyase-like"/>
    <property type="match status" value="1"/>
</dbReference>
<dbReference type="RefSeq" id="WP_114030693.1">
    <property type="nucleotide sequence ID" value="NZ_QOIL01000012.1"/>
</dbReference>
<dbReference type="Proteomes" id="UP000253094">
    <property type="component" value="Unassembled WGS sequence"/>
</dbReference>
<dbReference type="CDD" id="cd07377">
    <property type="entry name" value="WHTH_GntR"/>
    <property type="match status" value="1"/>
</dbReference>
<evidence type="ECO:0000256" key="2">
    <source>
        <dbReference type="ARBA" id="ARBA00023125"/>
    </source>
</evidence>
<dbReference type="GO" id="GO:0003677">
    <property type="term" value="F:DNA binding"/>
    <property type="evidence" value="ECO:0007669"/>
    <property type="project" value="UniProtKB-KW"/>
</dbReference>
<keyword evidence="7" id="KW-1185">Reference proteome</keyword>
<dbReference type="Gene3D" id="1.10.10.10">
    <property type="entry name" value="Winged helix-like DNA-binding domain superfamily/Winged helix DNA-binding domain"/>
    <property type="match status" value="1"/>
</dbReference>
<feature type="domain" description="HTH gntR-type" evidence="5">
    <location>
        <begin position="15"/>
        <end position="83"/>
    </location>
</feature>
<dbReference type="SMART" id="SM00345">
    <property type="entry name" value="HTH_GNTR"/>
    <property type="match status" value="1"/>
</dbReference>
<feature type="region of interest" description="Disordered" evidence="4">
    <location>
        <begin position="33"/>
        <end position="53"/>
    </location>
</feature>
<dbReference type="InterPro" id="IPR011663">
    <property type="entry name" value="UTRA"/>
</dbReference>
<evidence type="ECO:0000256" key="3">
    <source>
        <dbReference type="ARBA" id="ARBA00023163"/>
    </source>
</evidence>
<sequence length="295" mass="33698">METDDRTEDRAEDKDVRWRVIAAELRAAILDGRYPPGGPLPSEPELTRKHGVSRPTVRKAIDTLVTEGLIYVMRGRGSFVRPAPEREVILITNQDRPDLACPAYHPEIRPFGKVGWETFHRDAKREGGSLPYDDGKIAANRDIAIMLGVRNGHPVIHRHATWSQGYSPRFEINSYTNADLVPDWDDQKRYHQYRKRIKFFYEQLQRDRGPVRWVTLTTARIAYEDERTTLGMDYAEAILIIRRTMTDDQGHPLEVTEVKAAANRYEIAHGAEIADDPNGLFTPEELAEEGIALVI</sequence>
<evidence type="ECO:0000256" key="1">
    <source>
        <dbReference type="ARBA" id="ARBA00023015"/>
    </source>
</evidence>
<dbReference type="GO" id="GO:0045892">
    <property type="term" value="P:negative regulation of DNA-templated transcription"/>
    <property type="evidence" value="ECO:0007669"/>
    <property type="project" value="TreeGrafter"/>
</dbReference>
<reference evidence="6 7" key="1">
    <citation type="submission" date="2018-06" db="EMBL/GenBank/DDBJ databases">
        <title>Sphaerisporangium craniellae sp. nov., isolated from a marine sponge in the South China Sea.</title>
        <authorList>
            <person name="Li L."/>
        </authorList>
    </citation>
    <scope>NUCLEOTIDE SEQUENCE [LARGE SCALE GENOMIC DNA]</scope>
    <source>
        <strain evidence="6 7">CCTCC AA 208026</strain>
    </source>
</reference>
<gene>
    <name evidence="6" type="ORF">DQ384_21670</name>
</gene>
<comment type="caution">
    <text evidence="6">The sequence shown here is derived from an EMBL/GenBank/DDBJ whole genome shotgun (WGS) entry which is preliminary data.</text>
</comment>
<name>A0A367FF09_9ACTN</name>
<dbReference type="SUPFAM" id="SSF46785">
    <property type="entry name" value="Winged helix' DNA-binding domain"/>
    <property type="match status" value="1"/>
</dbReference>
<dbReference type="InterPro" id="IPR036388">
    <property type="entry name" value="WH-like_DNA-bd_sf"/>
</dbReference>
<keyword evidence="2" id="KW-0238">DNA-binding</keyword>
<dbReference type="PANTHER" id="PTHR44846:SF17">
    <property type="entry name" value="GNTR-FAMILY TRANSCRIPTIONAL REGULATOR"/>
    <property type="match status" value="1"/>
</dbReference>
<dbReference type="OrthoDB" id="8584262at2"/>
<evidence type="ECO:0000313" key="7">
    <source>
        <dbReference type="Proteomes" id="UP000253094"/>
    </source>
</evidence>
<dbReference type="InterPro" id="IPR000524">
    <property type="entry name" value="Tscrpt_reg_HTH_GntR"/>
</dbReference>
<dbReference type="Pfam" id="PF00392">
    <property type="entry name" value="GntR"/>
    <property type="match status" value="1"/>
</dbReference>